<keyword evidence="11" id="KW-0995">Kinetochore</keyword>
<name>A0A1B6DC57_9HEMI</name>
<dbReference type="EMBL" id="GEDC01014017">
    <property type="protein sequence ID" value="JAS23281.1"/>
    <property type="molecule type" value="Transcribed_RNA"/>
</dbReference>
<evidence type="ECO:0000256" key="1">
    <source>
        <dbReference type="ARBA" id="ARBA00004567"/>
    </source>
</evidence>
<keyword evidence="8" id="KW-0498">Mitosis</keyword>
<evidence type="ECO:0000256" key="14">
    <source>
        <dbReference type="ARBA" id="ARBA00023132"/>
    </source>
</evidence>
<dbReference type="InterPro" id="IPR019775">
    <property type="entry name" value="WD40_repeat_CS"/>
</dbReference>
<comment type="subunit">
    <text evidence="19">Component of the Nup107-160 subcomplex of the nuclear pore complex (NPC). The Nup107-160 subcomplex includes NUP160, NUP133, NUP107, NUP98, NUP85, NUP43, NUP37, SEH1 and SEC13.</text>
</comment>
<evidence type="ECO:0000256" key="7">
    <source>
        <dbReference type="ARBA" id="ARBA00022737"/>
    </source>
</evidence>
<evidence type="ECO:0000256" key="8">
    <source>
        <dbReference type="ARBA" id="ARBA00022776"/>
    </source>
</evidence>
<evidence type="ECO:0000256" key="10">
    <source>
        <dbReference type="ARBA" id="ARBA00022829"/>
    </source>
</evidence>
<feature type="repeat" description="WD" evidence="22">
    <location>
        <begin position="131"/>
        <end position="172"/>
    </location>
</feature>
<evidence type="ECO:0000256" key="20">
    <source>
        <dbReference type="ARBA" id="ARBA00068271"/>
    </source>
</evidence>
<gene>
    <name evidence="23" type="ORF">g.1485</name>
</gene>
<keyword evidence="15" id="KW-0539">Nucleus</keyword>
<dbReference type="PROSITE" id="PS00678">
    <property type="entry name" value="WD_REPEATS_1"/>
    <property type="match status" value="1"/>
</dbReference>
<evidence type="ECO:0000256" key="15">
    <source>
        <dbReference type="ARBA" id="ARBA00023242"/>
    </source>
</evidence>
<keyword evidence="17" id="KW-0137">Centromere</keyword>
<keyword evidence="4" id="KW-0158">Chromosome</keyword>
<proteinExistence type="predicted"/>
<evidence type="ECO:0000256" key="12">
    <source>
        <dbReference type="ARBA" id="ARBA00022927"/>
    </source>
</evidence>
<dbReference type="PROSITE" id="PS50294">
    <property type="entry name" value="WD_REPEATS_REGION"/>
    <property type="match status" value="1"/>
</dbReference>
<keyword evidence="5 22" id="KW-0853">WD repeat</keyword>
<dbReference type="GO" id="GO:0031080">
    <property type="term" value="C:nuclear pore outer ring"/>
    <property type="evidence" value="ECO:0007669"/>
    <property type="project" value="InterPro"/>
</dbReference>
<evidence type="ECO:0000256" key="2">
    <source>
        <dbReference type="ARBA" id="ARBA00004629"/>
    </source>
</evidence>
<dbReference type="SMART" id="SM00320">
    <property type="entry name" value="WD40"/>
    <property type="match status" value="5"/>
</dbReference>
<keyword evidence="10" id="KW-0159">Chromosome partition</keyword>
<dbReference type="Pfam" id="PF00400">
    <property type="entry name" value="WD40"/>
    <property type="match status" value="1"/>
</dbReference>
<dbReference type="PANTHER" id="PTHR22806:SF0">
    <property type="entry name" value="NUCLEOPORIN NUP37"/>
    <property type="match status" value="1"/>
</dbReference>
<evidence type="ECO:0000256" key="17">
    <source>
        <dbReference type="ARBA" id="ARBA00023328"/>
    </source>
</evidence>
<sequence>MTSMLVDNLHSSIKIDNPVHVIDLPKQVIKVEFSPYEWSHNLIAIAYPDEINIGIIKFQEESEEMEEEIEFEILKSFELSSRGSRVHDLAWSPETSLNVIPKCLFLSCATSEFNILVYSTNMTDESNKQELIGHRNYINSISYESTGDYLASVSDDLTCRIWDVKNSYECSANFPLKSPGMSVRWHSEDNGKLLVGEKNGTIRVYNVERQQAILSFDTNMVPLMDADWSPSNCYRVAAIVAGNLVIWDTTRPSRPIESRALHPDGGRFLRYSPQSDHHIATIGQPDNTLKIIHTNMKHPAINATLKLAGGLTWMFRLPYICVGVDRSICLWKVATK</sequence>
<evidence type="ECO:0000256" key="4">
    <source>
        <dbReference type="ARBA" id="ARBA00022454"/>
    </source>
</evidence>
<evidence type="ECO:0000256" key="13">
    <source>
        <dbReference type="ARBA" id="ARBA00023010"/>
    </source>
</evidence>
<evidence type="ECO:0000256" key="5">
    <source>
        <dbReference type="ARBA" id="ARBA00022574"/>
    </source>
</evidence>
<reference evidence="23" key="1">
    <citation type="submission" date="2015-12" db="EMBL/GenBank/DDBJ databases">
        <title>De novo transcriptome assembly of four potential Pierce s Disease insect vectors from Arizona vineyards.</title>
        <authorList>
            <person name="Tassone E.E."/>
        </authorList>
    </citation>
    <scope>NUCLEOTIDE SEQUENCE</scope>
</reference>
<keyword evidence="12" id="KW-0653">Protein transport</keyword>
<evidence type="ECO:0000256" key="19">
    <source>
        <dbReference type="ARBA" id="ARBA00062724"/>
    </source>
</evidence>
<dbReference type="InterPro" id="IPR015943">
    <property type="entry name" value="WD40/YVTN_repeat-like_dom_sf"/>
</dbReference>
<evidence type="ECO:0000256" key="18">
    <source>
        <dbReference type="ARBA" id="ARBA00053706"/>
    </source>
</evidence>
<dbReference type="PANTHER" id="PTHR22806">
    <property type="entry name" value="NUCLEOPORIN NUP37 P37 -RELATED"/>
    <property type="match status" value="1"/>
</dbReference>
<evidence type="ECO:0000256" key="3">
    <source>
        <dbReference type="ARBA" id="ARBA00022448"/>
    </source>
</evidence>
<dbReference type="SUPFAM" id="SSF50978">
    <property type="entry name" value="WD40 repeat-like"/>
    <property type="match status" value="1"/>
</dbReference>
<keyword evidence="16" id="KW-0131">Cell cycle</keyword>
<evidence type="ECO:0000256" key="9">
    <source>
        <dbReference type="ARBA" id="ARBA00022816"/>
    </source>
</evidence>
<dbReference type="FunFam" id="2.130.10.10:FF:000168">
    <property type="entry name" value="Nucleoporin Nup37"/>
    <property type="match status" value="1"/>
</dbReference>
<keyword evidence="14" id="KW-0906">Nuclear pore complex</keyword>
<evidence type="ECO:0000256" key="16">
    <source>
        <dbReference type="ARBA" id="ARBA00023306"/>
    </source>
</evidence>
<keyword evidence="6" id="KW-0132">Cell division</keyword>
<dbReference type="InterPro" id="IPR036322">
    <property type="entry name" value="WD40_repeat_dom_sf"/>
</dbReference>
<comment type="subcellular location">
    <subcellularLocation>
        <location evidence="2">Chromosome</location>
        <location evidence="2">Centromere</location>
        <location evidence="2">Kinetochore</location>
    </subcellularLocation>
    <subcellularLocation>
        <location evidence="1">Nucleus</location>
        <location evidence="1">Nuclear pore complex</location>
    </subcellularLocation>
</comment>
<dbReference type="InterPro" id="IPR001680">
    <property type="entry name" value="WD40_rpt"/>
</dbReference>
<keyword evidence="9" id="KW-0509">mRNA transport</keyword>
<evidence type="ECO:0000313" key="23">
    <source>
        <dbReference type="EMBL" id="JAS23281.1"/>
    </source>
</evidence>
<evidence type="ECO:0000256" key="11">
    <source>
        <dbReference type="ARBA" id="ARBA00022838"/>
    </source>
</evidence>
<dbReference type="GO" id="GO:0051028">
    <property type="term" value="P:mRNA transport"/>
    <property type="evidence" value="ECO:0007669"/>
    <property type="project" value="UniProtKB-KW"/>
</dbReference>
<protein>
    <recommendedName>
        <fullName evidence="20">Nucleoporin Nup37</fullName>
    </recommendedName>
    <alternativeName>
        <fullName evidence="21">Nup107-160 subcomplex subunit Nup37</fullName>
    </alternativeName>
</protein>
<keyword evidence="7" id="KW-0677">Repeat</keyword>
<comment type="function">
    <text evidence="18">Component of the Nup107-160 subcomplex of the nuclear pore complex (NPC). The Nup107-160 subcomplex is required for the assembly of a functional NPC. The Nup107-160 subcomplex is also required for normal kinetochore microtubule attachment, mitotic progression and chromosome segregation.</text>
</comment>
<organism evidence="23">
    <name type="scientific">Clastoptera arizonana</name>
    <name type="common">Arizona spittle bug</name>
    <dbReference type="NCBI Taxonomy" id="38151"/>
    <lineage>
        <taxon>Eukaryota</taxon>
        <taxon>Metazoa</taxon>
        <taxon>Ecdysozoa</taxon>
        <taxon>Arthropoda</taxon>
        <taxon>Hexapoda</taxon>
        <taxon>Insecta</taxon>
        <taxon>Pterygota</taxon>
        <taxon>Neoptera</taxon>
        <taxon>Paraneoptera</taxon>
        <taxon>Hemiptera</taxon>
        <taxon>Auchenorrhyncha</taxon>
        <taxon>Cercopoidea</taxon>
        <taxon>Clastopteridae</taxon>
        <taxon>Clastoptera</taxon>
    </lineage>
</organism>
<evidence type="ECO:0000256" key="22">
    <source>
        <dbReference type="PROSITE-ProRule" id="PRU00221"/>
    </source>
</evidence>
<dbReference type="AlphaFoldDB" id="A0A1B6DC57"/>
<keyword evidence="13" id="KW-0811">Translocation</keyword>
<evidence type="ECO:0000256" key="21">
    <source>
        <dbReference type="ARBA" id="ARBA00076652"/>
    </source>
</evidence>
<dbReference type="GO" id="GO:0051301">
    <property type="term" value="P:cell division"/>
    <property type="evidence" value="ECO:0007669"/>
    <property type="project" value="UniProtKB-KW"/>
</dbReference>
<dbReference type="GO" id="GO:0015031">
    <property type="term" value="P:protein transport"/>
    <property type="evidence" value="ECO:0007669"/>
    <property type="project" value="UniProtKB-KW"/>
</dbReference>
<evidence type="ECO:0000256" key="6">
    <source>
        <dbReference type="ARBA" id="ARBA00022618"/>
    </source>
</evidence>
<accession>A0A1B6DC57</accession>
<dbReference type="Gene3D" id="2.130.10.10">
    <property type="entry name" value="YVTN repeat-like/Quinoprotein amine dehydrogenase"/>
    <property type="match status" value="1"/>
</dbReference>
<dbReference type="GO" id="GO:0007059">
    <property type="term" value="P:chromosome segregation"/>
    <property type="evidence" value="ECO:0007669"/>
    <property type="project" value="UniProtKB-KW"/>
</dbReference>
<dbReference type="PROSITE" id="PS50082">
    <property type="entry name" value="WD_REPEATS_2"/>
    <property type="match status" value="1"/>
</dbReference>
<keyword evidence="3" id="KW-0813">Transport</keyword>
<dbReference type="InterPro" id="IPR037626">
    <property type="entry name" value="NUP37"/>
</dbReference>
<dbReference type="GO" id="GO:0000776">
    <property type="term" value="C:kinetochore"/>
    <property type="evidence" value="ECO:0007669"/>
    <property type="project" value="UniProtKB-KW"/>
</dbReference>